<feature type="coiled-coil region" evidence="2">
    <location>
        <begin position="208"/>
        <end position="271"/>
    </location>
</feature>
<dbReference type="PANTHER" id="PTHR12832:SF34">
    <property type="entry name" value="T-COMPLEX PROTEIN 11"/>
    <property type="match status" value="1"/>
</dbReference>
<proteinExistence type="inferred from homology"/>
<name>A0AAD6KQB7_9ROSI</name>
<dbReference type="EMBL" id="JAPFFJ010000005">
    <property type="protein sequence ID" value="KAJ6427670.1"/>
    <property type="molecule type" value="Genomic_DNA"/>
</dbReference>
<feature type="coiled-coil region" evidence="2">
    <location>
        <begin position="55"/>
        <end position="111"/>
    </location>
</feature>
<evidence type="ECO:0000256" key="2">
    <source>
        <dbReference type="SAM" id="Coils"/>
    </source>
</evidence>
<protein>
    <submittedName>
        <fullName evidence="3">Uncharacterized protein</fullName>
    </submittedName>
</protein>
<evidence type="ECO:0000256" key="1">
    <source>
        <dbReference type="ARBA" id="ARBA00010954"/>
    </source>
</evidence>
<keyword evidence="2" id="KW-0175">Coiled coil</keyword>
<evidence type="ECO:0000313" key="4">
    <source>
        <dbReference type="Proteomes" id="UP001162972"/>
    </source>
</evidence>
<comment type="caution">
    <text evidence="3">The sequence shown here is derived from an EMBL/GenBank/DDBJ whole genome shotgun (WGS) entry which is preliminary data.</text>
</comment>
<gene>
    <name evidence="3" type="ORF">OIU84_023125</name>
</gene>
<dbReference type="GO" id="GO:0007165">
    <property type="term" value="P:signal transduction"/>
    <property type="evidence" value="ECO:0007669"/>
    <property type="project" value="TreeGrafter"/>
</dbReference>
<evidence type="ECO:0000313" key="3">
    <source>
        <dbReference type="EMBL" id="KAJ6427670.1"/>
    </source>
</evidence>
<dbReference type="PANTHER" id="PTHR12832">
    <property type="entry name" value="TESTIS-SPECIFIC PROTEIN PBS13 T-COMPLEX 11"/>
    <property type="match status" value="1"/>
</dbReference>
<dbReference type="Proteomes" id="UP001162972">
    <property type="component" value="Chromosome 1"/>
</dbReference>
<dbReference type="InterPro" id="IPR008862">
    <property type="entry name" value="Tcp11"/>
</dbReference>
<keyword evidence="4" id="KW-1185">Reference proteome</keyword>
<accession>A0AAD6KQB7</accession>
<sequence>MDTGVESSPETGVVLGGIALDFPESDTVSFSSPRRIPRKLQKRLLEAKTPTTSSVEEIEAKLRHANLRRQQFYEKLSSKARPKPRSPLQCSSHEEDLAQRLEAKLHAAEQKRLSILASAQMRLARLHELRQAAKTGVEKRFERERERLETKVELRVQQAEANRMLMLKAYRQRRATLKERTSQSLLRRRARESKYKERVRAAINQKRAAAEKKRMVLLEAEKKRARARLLQVQRVARSVSHQREIERRRMRDKLEDRLQRAKRQRAEFLRQRGLQHSSVRVNWNKMHQQADLLSRKLARQVLFLRSRRTTIDLAKDLDALEINEKCVKSMPFEQLARLIQSTGTLRTVEGLLDRLESRFRVSMAVASMDHPSSLDNIDHLLKRVATPKKKDYSQVMYKE</sequence>
<dbReference type="AlphaFoldDB" id="A0AAD6KQB7"/>
<organism evidence="3 4">
    <name type="scientific">Salix udensis</name>
    <dbReference type="NCBI Taxonomy" id="889485"/>
    <lineage>
        <taxon>Eukaryota</taxon>
        <taxon>Viridiplantae</taxon>
        <taxon>Streptophyta</taxon>
        <taxon>Embryophyta</taxon>
        <taxon>Tracheophyta</taxon>
        <taxon>Spermatophyta</taxon>
        <taxon>Magnoliopsida</taxon>
        <taxon>eudicotyledons</taxon>
        <taxon>Gunneridae</taxon>
        <taxon>Pentapetalae</taxon>
        <taxon>rosids</taxon>
        <taxon>fabids</taxon>
        <taxon>Malpighiales</taxon>
        <taxon>Salicaceae</taxon>
        <taxon>Saliceae</taxon>
        <taxon>Salix</taxon>
    </lineage>
</organism>
<reference evidence="3 4" key="1">
    <citation type="journal article" date="2023" name="Int. J. Mol. Sci.">
        <title>De Novo Assembly and Annotation of 11 Diverse Shrub Willow (Salix) Genomes Reveals Novel Gene Organization in Sex-Linked Regions.</title>
        <authorList>
            <person name="Hyden B."/>
            <person name="Feng K."/>
            <person name="Yates T.B."/>
            <person name="Jawdy S."/>
            <person name="Cereghino C."/>
            <person name="Smart L.B."/>
            <person name="Muchero W."/>
        </authorList>
    </citation>
    <scope>NUCLEOTIDE SEQUENCE [LARGE SCALE GENOMIC DNA]</scope>
    <source>
        <tissue evidence="3">Shoot tip</tissue>
    </source>
</reference>
<comment type="similarity">
    <text evidence="1">Belongs to the TCP11 family.</text>
</comment>